<sequence>MAVTVKKLEGIEVPEVLRRGEDQQVFEVTDVDGSTHYREDEVDAAKLVVELSEEAKKEQSR</sequence>
<gene>
    <name evidence="1" type="ORF">SAMN05216605_101118</name>
</gene>
<reference evidence="2" key="1">
    <citation type="submission" date="2016-10" db="EMBL/GenBank/DDBJ databases">
        <authorList>
            <person name="Varghese N."/>
            <person name="Submissions S."/>
        </authorList>
    </citation>
    <scope>NUCLEOTIDE SEQUENCE [LARGE SCALE GENOMIC DNA]</scope>
    <source>
        <strain evidence="2">ATCC 700689</strain>
    </source>
</reference>
<keyword evidence="2" id="KW-1185">Reference proteome</keyword>
<dbReference type="RefSeq" id="WP_074750186.1">
    <property type="nucleotide sequence ID" value="NZ_FNCO01000001.1"/>
</dbReference>
<evidence type="ECO:0000313" key="1">
    <source>
        <dbReference type="EMBL" id="SDG08967.1"/>
    </source>
</evidence>
<dbReference type="Proteomes" id="UP000182894">
    <property type="component" value="Unassembled WGS sequence"/>
</dbReference>
<evidence type="ECO:0000313" key="2">
    <source>
        <dbReference type="Proteomes" id="UP000182894"/>
    </source>
</evidence>
<name>A0A1G7RDW4_9PSED</name>
<dbReference type="AlphaFoldDB" id="A0A1G7RDW4"/>
<proteinExistence type="predicted"/>
<accession>A0A1G7RDW4</accession>
<dbReference type="EMBL" id="FNCO01000001">
    <property type="protein sequence ID" value="SDG08967.1"/>
    <property type="molecule type" value="Genomic_DNA"/>
</dbReference>
<organism evidence="1 2">
    <name type="scientific">Pseudomonas abietaniphila</name>
    <dbReference type="NCBI Taxonomy" id="89065"/>
    <lineage>
        <taxon>Bacteria</taxon>
        <taxon>Pseudomonadati</taxon>
        <taxon>Pseudomonadota</taxon>
        <taxon>Gammaproteobacteria</taxon>
        <taxon>Pseudomonadales</taxon>
        <taxon>Pseudomonadaceae</taxon>
        <taxon>Pseudomonas</taxon>
    </lineage>
</organism>
<dbReference type="OrthoDB" id="6912275at2"/>
<protein>
    <submittedName>
        <fullName evidence="1">Uncharacterized protein</fullName>
    </submittedName>
</protein>